<feature type="chain" id="PRO_5039488836" evidence="1">
    <location>
        <begin position="27"/>
        <end position="110"/>
    </location>
</feature>
<evidence type="ECO:0000313" key="2">
    <source>
        <dbReference type="EMBL" id="GEK21881.1"/>
    </source>
</evidence>
<keyword evidence="3" id="KW-1185">Reference proteome</keyword>
<proteinExistence type="predicted"/>
<comment type="caution">
    <text evidence="2">The sequence shown here is derived from an EMBL/GenBank/DDBJ whole genome shotgun (WGS) entry which is preliminary data.</text>
</comment>
<keyword evidence="1" id="KW-0732">Signal</keyword>
<dbReference type="EMBL" id="BJUB01000007">
    <property type="protein sequence ID" value="GEK21881.1"/>
    <property type="molecule type" value="Genomic_DNA"/>
</dbReference>
<dbReference type="OrthoDB" id="4827322at2"/>
<reference evidence="2 3" key="1">
    <citation type="submission" date="2019-07" db="EMBL/GenBank/DDBJ databases">
        <title>Whole genome shotgun sequence of Cellulomonas xylanilytica NBRC 101102.</title>
        <authorList>
            <person name="Hosoyama A."/>
            <person name="Uohara A."/>
            <person name="Ohji S."/>
            <person name="Ichikawa N."/>
        </authorList>
    </citation>
    <scope>NUCLEOTIDE SEQUENCE [LARGE SCALE GENOMIC DNA]</scope>
    <source>
        <strain evidence="2 3">NBRC 101102</strain>
    </source>
</reference>
<dbReference type="AlphaFoldDB" id="A0A510V7F9"/>
<evidence type="ECO:0000256" key="1">
    <source>
        <dbReference type="SAM" id="SignalP"/>
    </source>
</evidence>
<name>A0A510V7F9_9CELL</name>
<organism evidence="2 3">
    <name type="scientific">Cellulomonas xylanilytica</name>
    <dbReference type="NCBI Taxonomy" id="233583"/>
    <lineage>
        <taxon>Bacteria</taxon>
        <taxon>Bacillati</taxon>
        <taxon>Actinomycetota</taxon>
        <taxon>Actinomycetes</taxon>
        <taxon>Micrococcales</taxon>
        <taxon>Cellulomonadaceae</taxon>
        <taxon>Cellulomonas</taxon>
    </lineage>
</organism>
<evidence type="ECO:0000313" key="3">
    <source>
        <dbReference type="Proteomes" id="UP000321118"/>
    </source>
</evidence>
<gene>
    <name evidence="2" type="ORF">CXY01_24010</name>
</gene>
<feature type="signal peptide" evidence="1">
    <location>
        <begin position="1"/>
        <end position="26"/>
    </location>
</feature>
<protein>
    <submittedName>
        <fullName evidence="2">Uncharacterized protein</fullName>
    </submittedName>
</protein>
<dbReference type="Proteomes" id="UP000321118">
    <property type="component" value="Unassembled WGS sequence"/>
</dbReference>
<accession>A0A510V7F9</accession>
<dbReference type="RefSeq" id="WP_146927678.1">
    <property type="nucleotide sequence ID" value="NZ_BJUB01000007.1"/>
</dbReference>
<sequence length="110" mass="10923">MRVIRGKVGVVAALVLAVALALSALAGLGARPTGVPADGPWAVQLTAPEGDWASCLDDPVVNAPVAGESTVTAVFVAEATEADVQRVLDCLSDAMTGGSVQVGTVEPVDA</sequence>